<dbReference type="EMBL" id="JABSTV010001245">
    <property type="protein sequence ID" value="KAH7982587.1"/>
    <property type="molecule type" value="Genomic_DNA"/>
</dbReference>
<comment type="similarity">
    <text evidence="2">Belongs to the akirin family.</text>
</comment>
<evidence type="ECO:0000256" key="2">
    <source>
        <dbReference type="ARBA" id="ARBA00005625"/>
    </source>
</evidence>
<dbReference type="GO" id="GO:0045089">
    <property type="term" value="P:positive regulation of innate immune response"/>
    <property type="evidence" value="ECO:0007669"/>
    <property type="project" value="TreeGrafter"/>
</dbReference>
<comment type="caution">
    <text evidence="5">The sequence shown here is derived from an EMBL/GenBank/DDBJ whole genome shotgun (WGS) entry which is preliminary data.</text>
</comment>
<dbReference type="GO" id="GO:0045944">
    <property type="term" value="P:positive regulation of transcription by RNA polymerase II"/>
    <property type="evidence" value="ECO:0007669"/>
    <property type="project" value="TreeGrafter"/>
</dbReference>
<dbReference type="PANTHER" id="PTHR13293:SF6">
    <property type="entry name" value="AKIRIN-RELATED"/>
    <property type="match status" value="1"/>
</dbReference>
<evidence type="ECO:0000256" key="3">
    <source>
        <dbReference type="ARBA" id="ARBA00023242"/>
    </source>
</evidence>
<evidence type="ECO:0000313" key="5">
    <source>
        <dbReference type="EMBL" id="KAH7982587.1"/>
    </source>
</evidence>
<evidence type="ECO:0000256" key="1">
    <source>
        <dbReference type="ARBA" id="ARBA00004123"/>
    </source>
</evidence>
<organism evidence="5 6">
    <name type="scientific">Rhipicephalus sanguineus</name>
    <name type="common">Brown dog tick</name>
    <name type="synonym">Ixodes sanguineus</name>
    <dbReference type="NCBI Taxonomy" id="34632"/>
    <lineage>
        <taxon>Eukaryota</taxon>
        <taxon>Metazoa</taxon>
        <taxon>Ecdysozoa</taxon>
        <taxon>Arthropoda</taxon>
        <taxon>Chelicerata</taxon>
        <taxon>Arachnida</taxon>
        <taxon>Acari</taxon>
        <taxon>Parasitiformes</taxon>
        <taxon>Ixodida</taxon>
        <taxon>Ixodoidea</taxon>
        <taxon>Ixodidae</taxon>
        <taxon>Rhipicephalinae</taxon>
        <taxon>Rhipicephalus</taxon>
        <taxon>Rhipicephalus</taxon>
    </lineage>
</organism>
<dbReference type="VEuPathDB" id="VectorBase:RSAN_039544"/>
<dbReference type="OMA" id="TMADEIY"/>
<dbReference type="OrthoDB" id="10039914at2759"/>
<feature type="region of interest" description="Disordered" evidence="4">
    <location>
        <begin position="83"/>
        <end position="108"/>
    </location>
</feature>
<dbReference type="AlphaFoldDB" id="A0A9D4QGT3"/>
<dbReference type="GO" id="GO:0005634">
    <property type="term" value="C:nucleus"/>
    <property type="evidence" value="ECO:0007669"/>
    <property type="project" value="UniProtKB-SubCell"/>
</dbReference>
<dbReference type="PANTHER" id="PTHR13293">
    <property type="entry name" value="AKIRIN-RELATED"/>
    <property type="match status" value="1"/>
</dbReference>
<dbReference type="GO" id="GO:0000785">
    <property type="term" value="C:chromatin"/>
    <property type="evidence" value="ECO:0007669"/>
    <property type="project" value="TreeGrafter"/>
</dbReference>
<evidence type="ECO:0000313" key="6">
    <source>
        <dbReference type="Proteomes" id="UP000821837"/>
    </source>
</evidence>
<evidence type="ECO:0000256" key="4">
    <source>
        <dbReference type="SAM" id="MobiDB-lite"/>
    </source>
</evidence>
<proteinExistence type="inferred from homology"/>
<dbReference type="GO" id="GO:0003712">
    <property type="term" value="F:transcription coregulator activity"/>
    <property type="evidence" value="ECO:0007669"/>
    <property type="project" value="TreeGrafter"/>
</dbReference>
<gene>
    <name evidence="5" type="ORF">HPB52_005961</name>
</gene>
<comment type="subcellular location">
    <subcellularLocation>
        <location evidence="1">Nucleus</location>
    </subcellularLocation>
</comment>
<dbReference type="InterPro" id="IPR024132">
    <property type="entry name" value="Akirin"/>
</dbReference>
<reference evidence="5" key="1">
    <citation type="journal article" date="2020" name="Cell">
        <title>Large-Scale Comparative Analyses of Tick Genomes Elucidate Their Genetic Diversity and Vector Capacities.</title>
        <authorList>
            <consortium name="Tick Genome and Microbiome Consortium (TIGMIC)"/>
            <person name="Jia N."/>
            <person name="Wang J."/>
            <person name="Shi W."/>
            <person name="Du L."/>
            <person name="Sun Y."/>
            <person name="Zhan W."/>
            <person name="Jiang J.F."/>
            <person name="Wang Q."/>
            <person name="Zhang B."/>
            <person name="Ji P."/>
            <person name="Bell-Sakyi L."/>
            <person name="Cui X.M."/>
            <person name="Yuan T.T."/>
            <person name="Jiang B.G."/>
            <person name="Yang W.F."/>
            <person name="Lam T.T."/>
            <person name="Chang Q.C."/>
            <person name="Ding S.J."/>
            <person name="Wang X.J."/>
            <person name="Zhu J.G."/>
            <person name="Ruan X.D."/>
            <person name="Zhao L."/>
            <person name="Wei J.T."/>
            <person name="Ye R.Z."/>
            <person name="Que T.C."/>
            <person name="Du C.H."/>
            <person name="Zhou Y.H."/>
            <person name="Cheng J.X."/>
            <person name="Dai P.F."/>
            <person name="Guo W.B."/>
            <person name="Han X.H."/>
            <person name="Huang E.J."/>
            <person name="Li L.F."/>
            <person name="Wei W."/>
            <person name="Gao Y.C."/>
            <person name="Liu J.Z."/>
            <person name="Shao H.Z."/>
            <person name="Wang X."/>
            <person name="Wang C.C."/>
            <person name="Yang T.C."/>
            <person name="Huo Q.B."/>
            <person name="Li W."/>
            <person name="Chen H.Y."/>
            <person name="Chen S.E."/>
            <person name="Zhou L.G."/>
            <person name="Ni X.B."/>
            <person name="Tian J.H."/>
            <person name="Sheng Y."/>
            <person name="Liu T."/>
            <person name="Pan Y.S."/>
            <person name="Xia L.Y."/>
            <person name="Li J."/>
            <person name="Zhao F."/>
            <person name="Cao W.C."/>
        </authorList>
    </citation>
    <scope>NUCLEOTIDE SEQUENCE</scope>
    <source>
        <strain evidence="5">Rsan-2018</strain>
    </source>
</reference>
<dbReference type="Proteomes" id="UP000821837">
    <property type="component" value="Chromosome 1"/>
</dbReference>
<sequence>MDMASGTPKRAVYWDPPGHPDEIPAKRMCLTTPLTPTAAPRMDISDGIPMKRRRVDYMGTPLTSTMADEIYPSPCGDMTAPMTSGDASGKTPEGLWPKSHPETQDCPPDGCPLAGTSTEGDGRPQVNPDEPMFTYSQVEQICENIWKRRETWIRQEYDRILSLRLAEQHESFVKFTYEQIQQKLQETAPTYMS</sequence>
<keyword evidence="3" id="KW-0539">Nucleus</keyword>
<keyword evidence="6" id="KW-1185">Reference proteome</keyword>
<name>A0A9D4QGT3_RHISA</name>
<protein>
    <submittedName>
        <fullName evidence="5">Uncharacterized protein</fullName>
    </submittedName>
</protein>
<reference evidence="5" key="2">
    <citation type="submission" date="2021-09" db="EMBL/GenBank/DDBJ databases">
        <authorList>
            <person name="Jia N."/>
            <person name="Wang J."/>
            <person name="Shi W."/>
            <person name="Du L."/>
            <person name="Sun Y."/>
            <person name="Zhan W."/>
            <person name="Jiang J."/>
            <person name="Wang Q."/>
            <person name="Zhang B."/>
            <person name="Ji P."/>
            <person name="Sakyi L.B."/>
            <person name="Cui X."/>
            <person name="Yuan T."/>
            <person name="Jiang B."/>
            <person name="Yang W."/>
            <person name="Lam T.T.-Y."/>
            <person name="Chang Q."/>
            <person name="Ding S."/>
            <person name="Wang X."/>
            <person name="Zhu J."/>
            <person name="Ruan X."/>
            <person name="Zhao L."/>
            <person name="Wei J."/>
            <person name="Que T."/>
            <person name="Du C."/>
            <person name="Cheng J."/>
            <person name="Dai P."/>
            <person name="Han X."/>
            <person name="Huang E."/>
            <person name="Gao Y."/>
            <person name="Liu J."/>
            <person name="Shao H."/>
            <person name="Ye R."/>
            <person name="Li L."/>
            <person name="Wei W."/>
            <person name="Wang X."/>
            <person name="Wang C."/>
            <person name="Huo Q."/>
            <person name="Li W."/>
            <person name="Guo W."/>
            <person name="Chen H."/>
            <person name="Chen S."/>
            <person name="Zhou L."/>
            <person name="Zhou L."/>
            <person name="Ni X."/>
            <person name="Tian J."/>
            <person name="Zhou Y."/>
            <person name="Sheng Y."/>
            <person name="Liu T."/>
            <person name="Pan Y."/>
            <person name="Xia L."/>
            <person name="Li J."/>
            <person name="Zhao F."/>
            <person name="Cao W."/>
        </authorList>
    </citation>
    <scope>NUCLEOTIDE SEQUENCE</scope>
    <source>
        <strain evidence="5">Rsan-2018</strain>
        <tissue evidence="5">Larvae</tissue>
    </source>
</reference>
<accession>A0A9D4QGT3</accession>